<evidence type="ECO:0000256" key="3">
    <source>
        <dbReference type="PROSITE-ProRule" id="PRU00221"/>
    </source>
</evidence>
<dbReference type="InterPro" id="IPR001680">
    <property type="entry name" value="WD40_rpt"/>
</dbReference>
<feature type="repeat" description="WD" evidence="3">
    <location>
        <begin position="607"/>
        <end position="641"/>
    </location>
</feature>
<dbReference type="GO" id="GO:0005634">
    <property type="term" value="C:nucleus"/>
    <property type="evidence" value="ECO:0007669"/>
    <property type="project" value="TreeGrafter"/>
</dbReference>
<feature type="repeat" description="WD" evidence="3">
    <location>
        <begin position="160"/>
        <end position="201"/>
    </location>
</feature>
<dbReference type="InterPro" id="IPR036322">
    <property type="entry name" value="WD40_repeat_dom_sf"/>
</dbReference>
<dbReference type="InterPro" id="IPR052060">
    <property type="entry name" value="Bromo_WD_repeat"/>
</dbReference>
<feature type="region of interest" description="Disordered" evidence="4">
    <location>
        <begin position="450"/>
        <end position="483"/>
    </location>
</feature>
<feature type="repeat" description="WD" evidence="3">
    <location>
        <begin position="247"/>
        <end position="280"/>
    </location>
</feature>
<evidence type="ECO:0000313" key="6">
    <source>
        <dbReference type="EMBL" id="GIM13073.1"/>
    </source>
</evidence>
<dbReference type="GO" id="GO:0006357">
    <property type="term" value="P:regulation of transcription by RNA polymerase II"/>
    <property type="evidence" value="ECO:0007669"/>
    <property type="project" value="TreeGrafter"/>
</dbReference>
<evidence type="ECO:0000256" key="4">
    <source>
        <dbReference type="SAM" id="MobiDB-lite"/>
    </source>
</evidence>
<dbReference type="InterPro" id="IPR019775">
    <property type="entry name" value="WD40_repeat_CS"/>
</dbReference>
<feature type="compositionally biased region" description="Acidic residues" evidence="4">
    <location>
        <begin position="1082"/>
        <end position="1127"/>
    </location>
</feature>
<dbReference type="Pfam" id="PF00400">
    <property type="entry name" value="WD40"/>
    <property type="match status" value="6"/>
</dbReference>
<keyword evidence="2" id="KW-0677">Repeat</keyword>
<dbReference type="EMBL" id="BNCQ01000046">
    <property type="protein sequence ID" value="GIM13073.1"/>
    <property type="molecule type" value="Genomic_DNA"/>
</dbReference>
<feature type="compositionally biased region" description="Acidic residues" evidence="4">
    <location>
        <begin position="988"/>
        <end position="999"/>
    </location>
</feature>
<feature type="compositionally biased region" description="Gly residues" evidence="4">
    <location>
        <begin position="1025"/>
        <end position="1035"/>
    </location>
</feature>
<dbReference type="Proteomes" id="UP000722791">
    <property type="component" value="Unassembled WGS sequence"/>
</dbReference>
<evidence type="ECO:0000313" key="7">
    <source>
        <dbReference type="Proteomes" id="UP000722791"/>
    </source>
</evidence>
<protein>
    <recommendedName>
        <fullName evidence="5">BRWD/PHIP N-terminal domain-containing protein</fullName>
    </recommendedName>
</protein>
<keyword evidence="1 3" id="KW-0853">WD repeat</keyword>
<dbReference type="Gene3D" id="2.130.10.10">
    <property type="entry name" value="YVTN repeat-like/Quinoprotein amine dehydrogenase"/>
    <property type="match status" value="3"/>
</dbReference>
<feature type="compositionally biased region" description="Basic and acidic residues" evidence="4">
    <location>
        <begin position="1053"/>
        <end position="1068"/>
    </location>
</feature>
<feature type="repeat" description="WD" evidence="3">
    <location>
        <begin position="531"/>
        <end position="572"/>
    </location>
</feature>
<dbReference type="GO" id="GO:0007010">
    <property type="term" value="P:cytoskeleton organization"/>
    <property type="evidence" value="ECO:0007669"/>
    <property type="project" value="TreeGrafter"/>
</dbReference>
<feature type="repeat" description="WD" evidence="3">
    <location>
        <begin position="642"/>
        <end position="684"/>
    </location>
</feature>
<feature type="compositionally biased region" description="Low complexity" evidence="4">
    <location>
        <begin position="891"/>
        <end position="909"/>
    </location>
</feature>
<dbReference type="SMART" id="SM00320">
    <property type="entry name" value="WD40"/>
    <property type="match status" value="7"/>
</dbReference>
<dbReference type="PROSITE" id="PS50082">
    <property type="entry name" value="WD_REPEATS_2"/>
    <property type="match status" value="6"/>
</dbReference>
<proteinExistence type="predicted"/>
<dbReference type="AlphaFoldDB" id="A0A8J4LX36"/>
<evidence type="ECO:0000259" key="5">
    <source>
        <dbReference type="Pfam" id="PF25437"/>
    </source>
</evidence>
<dbReference type="InterPro" id="IPR057452">
    <property type="entry name" value="BRWD/PHIP_N"/>
</dbReference>
<dbReference type="GO" id="GO:0008360">
    <property type="term" value="P:regulation of cell shape"/>
    <property type="evidence" value="ECO:0007669"/>
    <property type="project" value="TreeGrafter"/>
</dbReference>
<dbReference type="Pfam" id="PF25437">
    <property type="entry name" value="BRWD1_N"/>
    <property type="match status" value="1"/>
</dbReference>
<dbReference type="PANTHER" id="PTHR16266:SF17">
    <property type="entry name" value="BRWD3"/>
    <property type="match status" value="1"/>
</dbReference>
<comment type="caution">
    <text evidence="6">The sequence shown here is derived from an EMBL/GenBank/DDBJ whole genome shotgun (WGS) entry which is preliminary data.</text>
</comment>
<dbReference type="PROSITE" id="PS00678">
    <property type="entry name" value="WD_REPEATS_1"/>
    <property type="match status" value="2"/>
</dbReference>
<feature type="compositionally biased region" description="Low complexity" evidence="4">
    <location>
        <begin position="457"/>
        <end position="483"/>
    </location>
</feature>
<dbReference type="InterPro" id="IPR015943">
    <property type="entry name" value="WD40/YVTN_repeat-like_dom_sf"/>
</dbReference>
<feature type="compositionally biased region" description="Basic and acidic residues" evidence="4">
    <location>
        <begin position="945"/>
        <end position="957"/>
    </location>
</feature>
<organism evidence="6 7">
    <name type="scientific">Volvox reticuliferus</name>
    <dbReference type="NCBI Taxonomy" id="1737510"/>
    <lineage>
        <taxon>Eukaryota</taxon>
        <taxon>Viridiplantae</taxon>
        <taxon>Chlorophyta</taxon>
        <taxon>core chlorophytes</taxon>
        <taxon>Chlorophyceae</taxon>
        <taxon>CS clade</taxon>
        <taxon>Chlamydomonadales</taxon>
        <taxon>Volvocaceae</taxon>
        <taxon>Volvox</taxon>
    </lineage>
</organism>
<feature type="repeat" description="WD" evidence="3">
    <location>
        <begin position="202"/>
        <end position="238"/>
    </location>
</feature>
<feature type="region of interest" description="Disordered" evidence="4">
    <location>
        <begin position="940"/>
        <end position="1145"/>
    </location>
</feature>
<reference evidence="6" key="1">
    <citation type="journal article" date="2021" name="Proc. Natl. Acad. Sci. U.S.A.">
        <title>Three genomes in the algal genus Volvox reveal the fate of a haploid sex-determining region after a transition to homothallism.</title>
        <authorList>
            <person name="Yamamoto K."/>
            <person name="Hamaji T."/>
            <person name="Kawai-Toyooka H."/>
            <person name="Matsuzaki R."/>
            <person name="Takahashi F."/>
            <person name="Nishimura Y."/>
            <person name="Kawachi M."/>
            <person name="Noguchi H."/>
            <person name="Minakuchi Y."/>
            <person name="Umen J.G."/>
            <person name="Toyoda A."/>
            <person name="Nozaki H."/>
        </authorList>
    </citation>
    <scope>NUCLEOTIDE SEQUENCE</scope>
    <source>
        <strain evidence="6">NIES-3785</strain>
    </source>
</reference>
<evidence type="ECO:0000256" key="2">
    <source>
        <dbReference type="ARBA" id="ARBA00022737"/>
    </source>
</evidence>
<gene>
    <name evidence="6" type="ORF">Vretimale_16295</name>
</gene>
<accession>A0A8J4LX36</accession>
<name>A0A8J4LX36_9CHLO</name>
<feature type="region of interest" description="Disordered" evidence="4">
    <location>
        <begin position="866"/>
        <end position="909"/>
    </location>
</feature>
<feature type="domain" description="BRWD/PHIP N-terminal" evidence="5">
    <location>
        <begin position="2"/>
        <end position="76"/>
    </location>
</feature>
<dbReference type="PROSITE" id="PS50294">
    <property type="entry name" value="WD_REPEATS_REGION"/>
    <property type="match status" value="4"/>
</dbReference>
<feature type="non-terminal residue" evidence="6">
    <location>
        <position position="1145"/>
    </location>
</feature>
<sequence>MDDAEVLFLIWRSLSSGPLAGAAHALEEHATRLGLLPSRVDIAGNVHQVPFAQYARVHPHVPPDALRRLLQKLLEQSKAGTDGGFQVNLTGPGKHGLLGCEEPPLPRWWRRPHAQASLPHQLLLRQSGLANGRLGMAGSAHGSSIATGLLCRQMRHLTTVRGHRLAVYCCTYDNTGRRVITGSDDFLVKIWSSETGTLLKSCRGHDAEITDFAVNRDNTMLASGDVAHAIRVWSLQEGTLGWPVAVLNGHTNVVSYLDFHPYITDALLSCSTDGTCRIWNARDPGIAALVLRPGAVFGIATRHGPGASAEREAEEATEAGVHSIGGSLTGQLLPSRAGSADPVNEGPVAAANAGGGVGPTGSARTHQAFSDGAQPETAGGTFGSPQPMRQHEEAAPVSDTSQPPVGFLCCSWSPDGTFIFAGGTDCTVCVWHWDLGQMLPAAAAAMTVPTQLPPAKQPSQQSQPEQPPQQQVAGGRLYSNSSLPSASTSAAAVALGSTGLQAGHATAPATDSLLELFAGRDWTRPTELAKLSGHRNDIVFIEFSHEGTAVATASRDGCVKIWRLERNRRCGRLLNCWREAMSLACPPTEEEIRKARLKRKPPPHPAINQVAWNLDDSRMVAAVTDNSVRVWDTASGTSTHILLEHSAQAHVLEAHPQDPRLVMSGGYDGRTILWDVIAGVAIRMFSTQDTFPGRGRWTDPLQLVDGHFAPDGAQLAVTDTAGQLHLYGVPVAAASDVMARAPYDQFLGSDYNGLIRDMNGWVLDELTQQPPHLMTKQTLCDYSNHPYPIEIQAAFSAHRLSDLPRPDPVDRDHPLPPALLTHPPTLVSASWLAVENGASAAAIQQAMNRAYERHMQALAALSRPDDAVPRGYRRSSGARNGIAGVTGGAVGNRSGSEPPRRPPSGAAAASAAAAAANPAAAANIPRGVYLVVDDPNAPPPLFLHPEYDSDSSHRRSEPSSSSSGGDGGDDDDVYAVSFSDPCVSRDSDDSDDDDDDDDPVILVDSDDGRPVNGRRGSGARDGSSGPAGRGPGRGGRSAASQGDGPTLRRSSRRERAEAREQEQQERIRRSARLSGHKRRYDDGDDAPESYDTDDEQQLLDEQLQDEEYSDTVADEDEPDDDDSGDDDEVRRRQRRAAVRRQRERE</sequence>
<feature type="region of interest" description="Disordered" evidence="4">
    <location>
        <begin position="302"/>
        <end position="401"/>
    </location>
</feature>
<dbReference type="PANTHER" id="PTHR16266">
    <property type="entry name" value="WD REPEAT DOMAIN 9"/>
    <property type="match status" value="1"/>
</dbReference>
<feature type="compositionally biased region" description="Basic residues" evidence="4">
    <location>
        <begin position="1069"/>
        <end position="1078"/>
    </location>
</feature>
<evidence type="ECO:0000256" key="1">
    <source>
        <dbReference type="ARBA" id="ARBA00022574"/>
    </source>
</evidence>
<dbReference type="SUPFAM" id="SSF50978">
    <property type="entry name" value="WD40 repeat-like"/>
    <property type="match status" value="1"/>
</dbReference>
<feature type="compositionally biased region" description="Low complexity" evidence="4">
    <location>
        <begin position="342"/>
        <end position="352"/>
    </location>
</feature>